<evidence type="ECO:0000313" key="1">
    <source>
        <dbReference type="EMBL" id="KAF9764564.1"/>
    </source>
</evidence>
<organism evidence="1 2">
    <name type="scientific">Nosema granulosis</name>
    <dbReference type="NCBI Taxonomy" id="83296"/>
    <lineage>
        <taxon>Eukaryota</taxon>
        <taxon>Fungi</taxon>
        <taxon>Fungi incertae sedis</taxon>
        <taxon>Microsporidia</taxon>
        <taxon>Nosematidae</taxon>
        <taxon>Nosema</taxon>
    </lineage>
</organism>
<dbReference type="Proteomes" id="UP000740883">
    <property type="component" value="Unassembled WGS sequence"/>
</dbReference>
<dbReference type="EMBL" id="SBJO01000016">
    <property type="protein sequence ID" value="KAF9764564.1"/>
    <property type="molecule type" value="Genomic_DNA"/>
</dbReference>
<comment type="caution">
    <text evidence="1">The sequence shown here is derived from an EMBL/GenBank/DDBJ whole genome shotgun (WGS) entry which is preliminary data.</text>
</comment>
<evidence type="ECO:0000313" key="2">
    <source>
        <dbReference type="Proteomes" id="UP000740883"/>
    </source>
</evidence>
<gene>
    <name evidence="1" type="ORF">NGRA_0454</name>
</gene>
<sequence length="158" mass="18505">MDIIIDLYDLEIDENKLETFFKHFSDQKSTLTFTKFGKEQPSAYKKKKRDEDINNPLSILDIDLEESKYNITAMKTATSIAVMFDRFYSFNVREEDLEEELSKLIAKLHGFEVCEVSGFTAKNRDGKKIQPIEKIYFKNSEGIKFPKKMSYSKKSKEI</sequence>
<dbReference type="AlphaFoldDB" id="A0A9P6H0C5"/>
<protein>
    <submittedName>
        <fullName evidence="1">Uncharacterized protein</fullName>
    </submittedName>
</protein>
<accession>A0A9P6H0C5</accession>
<name>A0A9P6H0C5_9MICR</name>
<dbReference type="OrthoDB" id="10591587at2759"/>
<proteinExistence type="predicted"/>
<keyword evidence="2" id="KW-1185">Reference proteome</keyword>
<reference evidence="1 2" key="1">
    <citation type="journal article" date="2020" name="Genome Biol. Evol.">
        <title>Comparative genomics of strictly vertically transmitted, feminizing microsporidia endosymbionts of amphipod crustaceans.</title>
        <authorList>
            <person name="Cormier A."/>
            <person name="Chebbi M.A."/>
            <person name="Giraud I."/>
            <person name="Wattier R."/>
            <person name="Teixeira M."/>
            <person name="Gilbert C."/>
            <person name="Rigaud T."/>
            <person name="Cordaux R."/>
        </authorList>
    </citation>
    <scope>NUCLEOTIDE SEQUENCE [LARGE SCALE GENOMIC DNA]</scope>
    <source>
        <strain evidence="1 2">Ou3-Ou53</strain>
    </source>
</reference>
<feature type="non-terminal residue" evidence="1">
    <location>
        <position position="158"/>
    </location>
</feature>